<dbReference type="PANTHER" id="PTHR32182">
    <property type="entry name" value="DNA REPLICATION AND REPAIR PROTEIN RECF"/>
    <property type="match status" value="1"/>
</dbReference>
<dbReference type="AlphaFoldDB" id="A0A0F9F4Z3"/>
<dbReference type="GO" id="GO:0006302">
    <property type="term" value="P:double-strand break repair"/>
    <property type="evidence" value="ECO:0007669"/>
    <property type="project" value="TreeGrafter"/>
</dbReference>
<comment type="caution">
    <text evidence="2">The sequence shown here is derived from an EMBL/GenBank/DDBJ whole genome shotgun (WGS) entry which is preliminary data.</text>
</comment>
<evidence type="ECO:0000313" key="2">
    <source>
        <dbReference type="EMBL" id="KKL52280.1"/>
    </source>
</evidence>
<name>A0A0F9F4Z3_9ZZZZ</name>
<protein>
    <recommendedName>
        <fullName evidence="1">Endonuclease GajA/Old nuclease/RecF-like AAA domain-containing protein</fullName>
    </recommendedName>
</protein>
<feature type="non-terminal residue" evidence="2">
    <location>
        <position position="75"/>
    </location>
</feature>
<evidence type="ECO:0000259" key="1">
    <source>
        <dbReference type="Pfam" id="PF13175"/>
    </source>
</evidence>
<dbReference type="SUPFAM" id="SSF52540">
    <property type="entry name" value="P-loop containing nucleoside triphosphate hydrolases"/>
    <property type="match status" value="1"/>
</dbReference>
<feature type="domain" description="Endonuclease GajA/Old nuclease/RecF-like AAA" evidence="1">
    <location>
        <begin position="4"/>
        <end position="54"/>
    </location>
</feature>
<dbReference type="GO" id="GO:0000731">
    <property type="term" value="P:DNA synthesis involved in DNA repair"/>
    <property type="evidence" value="ECO:0007669"/>
    <property type="project" value="TreeGrafter"/>
</dbReference>
<dbReference type="Pfam" id="PF13175">
    <property type="entry name" value="AAA_15"/>
    <property type="match status" value="1"/>
</dbReference>
<dbReference type="Gene3D" id="3.40.50.300">
    <property type="entry name" value="P-loop containing nucleotide triphosphate hydrolases"/>
    <property type="match status" value="1"/>
</dbReference>
<reference evidence="2" key="1">
    <citation type="journal article" date="2015" name="Nature">
        <title>Complex archaea that bridge the gap between prokaryotes and eukaryotes.</title>
        <authorList>
            <person name="Spang A."/>
            <person name="Saw J.H."/>
            <person name="Jorgensen S.L."/>
            <person name="Zaremba-Niedzwiedzka K."/>
            <person name="Martijn J."/>
            <person name="Lind A.E."/>
            <person name="van Eijk R."/>
            <person name="Schleper C."/>
            <person name="Guy L."/>
            <person name="Ettema T.J."/>
        </authorList>
    </citation>
    <scope>NUCLEOTIDE SEQUENCE</scope>
</reference>
<dbReference type="InterPro" id="IPR041685">
    <property type="entry name" value="AAA_GajA/Old/RecF-like"/>
</dbReference>
<gene>
    <name evidence="2" type="ORF">LCGC14_2287040</name>
</gene>
<organism evidence="2">
    <name type="scientific">marine sediment metagenome</name>
    <dbReference type="NCBI Taxonomy" id="412755"/>
    <lineage>
        <taxon>unclassified sequences</taxon>
        <taxon>metagenomes</taxon>
        <taxon>ecological metagenomes</taxon>
    </lineage>
</organism>
<accession>A0A0F9F4Z3</accession>
<dbReference type="InterPro" id="IPR027417">
    <property type="entry name" value="P-loop_NTPase"/>
</dbReference>
<sequence>MIFLKNLKLKNFCGYRDFEVDLSSGGEVKKWQMLFGSNGSGKSNFLTAITLLSSPFRLQSRSENQLFLRRLTYHP</sequence>
<proteinExistence type="predicted"/>
<dbReference type="PANTHER" id="PTHR32182:SF22">
    <property type="entry name" value="ATP-DEPENDENT ENDONUCLEASE, OLD FAMILY-RELATED"/>
    <property type="match status" value="1"/>
</dbReference>
<dbReference type="EMBL" id="LAZR01031952">
    <property type="protein sequence ID" value="KKL52280.1"/>
    <property type="molecule type" value="Genomic_DNA"/>
</dbReference>